<protein>
    <recommendedName>
        <fullName evidence="4">Type II secretion system protein GspF domain-containing protein</fullName>
    </recommendedName>
</protein>
<dbReference type="EMBL" id="JABZRD010000450">
    <property type="protein sequence ID" value="MBF1284287.1"/>
    <property type="molecule type" value="Genomic_DNA"/>
</dbReference>
<dbReference type="Proteomes" id="UP000709351">
    <property type="component" value="Unassembled WGS sequence"/>
</dbReference>
<evidence type="ECO:0000313" key="2">
    <source>
        <dbReference type="EMBL" id="MBF1284287.1"/>
    </source>
</evidence>
<gene>
    <name evidence="2" type="ORF">HXM93_07150</name>
</gene>
<feature type="transmembrane region" description="Helical" evidence="1">
    <location>
        <begin position="181"/>
        <end position="201"/>
    </location>
</feature>
<comment type="caution">
    <text evidence="2">The sequence shown here is derived from an EMBL/GenBank/DDBJ whole genome shotgun (WGS) entry which is preliminary data.</text>
</comment>
<evidence type="ECO:0008006" key="4">
    <source>
        <dbReference type="Google" id="ProtNLM"/>
    </source>
</evidence>
<keyword evidence="1" id="KW-1133">Transmembrane helix</keyword>
<organism evidence="2 3">
    <name type="scientific">Oribacterium parvum</name>
    <dbReference type="NCBI Taxonomy" id="1501329"/>
    <lineage>
        <taxon>Bacteria</taxon>
        <taxon>Bacillati</taxon>
        <taxon>Bacillota</taxon>
        <taxon>Clostridia</taxon>
        <taxon>Lachnospirales</taxon>
        <taxon>Lachnospiraceae</taxon>
        <taxon>Oribacterium</taxon>
    </lineage>
</organism>
<feature type="non-terminal residue" evidence="2">
    <location>
        <position position="1"/>
    </location>
</feature>
<evidence type="ECO:0000256" key="1">
    <source>
        <dbReference type="SAM" id="Phobius"/>
    </source>
</evidence>
<keyword evidence="1" id="KW-0812">Transmembrane</keyword>
<evidence type="ECO:0000313" key="3">
    <source>
        <dbReference type="Proteomes" id="UP000709351"/>
    </source>
</evidence>
<accession>A0A930DPX6</accession>
<sequence>ELPREIEGKKIIFTEEQSRRYLFIPLLGLFLALLLPLKEREEKKEKQKERENSLNLDYSELVSKLVVYLGAGLALRNAFSEISKQYSFLVNQCGLENHPLYEELHTLLNQLKSNVGEGKAYLDFSKRIALRPYNKLISVIEQNRKNGSKHLRLQLQVEMQEAFEMRKSTAKRLGEEASTKLLLPLFMQLFIIMLIIIYPAMQSMG</sequence>
<dbReference type="AlphaFoldDB" id="A0A930DPX6"/>
<reference evidence="2" key="1">
    <citation type="submission" date="2020-04" db="EMBL/GenBank/DDBJ databases">
        <title>Deep metagenomics examines the oral microbiome during advanced dental caries in children, revealing novel taxa and co-occurrences with host molecules.</title>
        <authorList>
            <person name="Baker J.L."/>
            <person name="Morton J.T."/>
            <person name="Dinis M."/>
            <person name="Alvarez R."/>
            <person name="Tran N.C."/>
            <person name="Knight R."/>
            <person name="Edlund A."/>
        </authorList>
    </citation>
    <scope>NUCLEOTIDE SEQUENCE</scope>
    <source>
        <strain evidence="2">JCVI_24_bin.2</strain>
    </source>
</reference>
<feature type="transmembrane region" description="Helical" evidence="1">
    <location>
        <begin position="20"/>
        <end position="37"/>
    </location>
</feature>
<keyword evidence="1" id="KW-0472">Membrane</keyword>
<proteinExistence type="predicted"/>
<name>A0A930DPX6_9FIRM</name>